<evidence type="ECO:0008006" key="3">
    <source>
        <dbReference type="Google" id="ProtNLM"/>
    </source>
</evidence>
<dbReference type="EMBL" id="MSCK01000001">
    <property type="protein sequence ID" value="PQJ72898.1"/>
    <property type="molecule type" value="Genomic_DNA"/>
</dbReference>
<dbReference type="RefSeq" id="WP_105048562.1">
    <property type="nucleotide sequence ID" value="NZ_CP150661.1"/>
</dbReference>
<dbReference type="Gene3D" id="1.25.40.10">
    <property type="entry name" value="Tetratricopeptide repeat domain"/>
    <property type="match status" value="1"/>
</dbReference>
<protein>
    <recommendedName>
        <fullName evidence="3">Lipoprotein</fullName>
    </recommendedName>
</protein>
<dbReference type="Proteomes" id="UP000247345">
    <property type="component" value="Unassembled WGS sequence"/>
</dbReference>
<evidence type="ECO:0000313" key="1">
    <source>
        <dbReference type="EMBL" id="PQJ72898.1"/>
    </source>
</evidence>
<accession>A0A2P6CDH3</accession>
<dbReference type="OrthoDB" id="9769023at2"/>
<comment type="caution">
    <text evidence="1">The sequence shown here is derived from an EMBL/GenBank/DDBJ whole genome shotgun (WGS) entry which is preliminary data.</text>
</comment>
<reference evidence="1 2" key="1">
    <citation type="submission" date="2016-12" db="EMBL/GenBank/DDBJ databases">
        <title>Trade-off between light-utilization and light-protection in marine flavobacteria.</title>
        <authorList>
            <person name="Kumagai Y."/>
            <person name="Yoshizawa S."/>
            <person name="Kogure K."/>
            <person name="Iwasaki W."/>
        </authorList>
    </citation>
    <scope>NUCLEOTIDE SEQUENCE [LARGE SCALE GENOMIC DNA]</scope>
    <source>
        <strain evidence="1 2">KCTC 12100</strain>
    </source>
</reference>
<dbReference type="PROSITE" id="PS51257">
    <property type="entry name" value="PROKAR_LIPOPROTEIN"/>
    <property type="match status" value="1"/>
</dbReference>
<gene>
    <name evidence="1" type="ORF">BTO14_06320</name>
</gene>
<sequence length="471" mass="53586">MKKASLKIAYCISFFIVFLFFSSCASYNTKSQKFQAALQQGNIEKALNDIDKNSFLKKNRNSLLYFLEKGKIAYLNENYELSNTFLNKADFFIEENKRAVGNAVLGVLLNPEKETYTGEDFEKIAIHYYKALNYIFLQKPDDALVEAKRINLQLQQLNDKYPEGKKNRYSSDAFALNLQGFLYEASGDVNNAFISYRNAADLYLANKGSFMGTPLPEQLKKDVLRTAASLGFINELHRYENIFGITHQINKTTTEGELILFWENGLVPFKEQNFFSFTVLPGKTDGIVSIYNKELDLKLPIPISNDYNKKQSFSDINIFNVAFPKYIARTPYFSGATILKDSTKIGSLQMVQNYEDIAFKTLKDRTLREIGKTAIRLGTKKLSESLLRDQNKDLGAVLGIFNAMSEHADTRNWQSLPNAIYYARIPLKKGENTISVLLKTTDGTTQEEKIKVQGGKGIQFKKIITLQSFSR</sequence>
<organism evidence="1 2">
    <name type="scientific">Polaribacter butkevichii</name>
    <dbReference type="NCBI Taxonomy" id="218490"/>
    <lineage>
        <taxon>Bacteria</taxon>
        <taxon>Pseudomonadati</taxon>
        <taxon>Bacteroidota</taxon>
        <taxon>Flavobacteriia</taxon>
        <taxon>Flavobacteriales</taxon>
        <taxon>Flavobacteriaceae</taxon>
    </lineage>
</organism>
<name>A0A2P6CDH3_9FLAO</name>
<keyword evidence="2" id="KW-1185">Reference proteome</keyword>
<dbReference type="SUPFAM" id="SSF48452">
    <property type="entry name" value="TPR-like"/>
    <property type="match status" value="1"/>
</dbReference>
<dbReference type="InterPro" id="IPR011990">
    <property type="entry name" value="TPR-like_helical_dom_sf"/>
</dbReference>
<dbReference type="AlphaFoldDB" id="A0A2P6CDH3"/>
<evidence type="ECO:0000313" key="2">
    <source>
        <dbReference type="Proteomes" id="UP000247345"/>
    </source>
</evidence>
<proteinExistence type="predicted"/>